<dbReference type="Proteomes" id="UP000058925">
    <property type="component" value="Chromosome"/>
</dbReference>
<sequence length="154" mass="17412">MSSSSFLDQIPTWTSNTYYVETCNNNSGCPCNSNGFCRTLVLFHIHSGKYDGANLQGINMTCVFSRQKTIHEDNESTQLFVTKDSDEEHYTQLTSLGFYLEACRGCKKVMRIATPYLNFDHPVKNALCSVIKYQDPQFLIVIVSTKLIKQNSAT</sequence>
<dbReference type="Pfam" id="PF07040">
    <property type="entry name" value="DUF1326"/>
    <property type="match status" value="1"/>
</dbReference>
<keyword evidence="2" id="KW-1185">Reference proteome</keyword>
<name>A0A654LWZ6_9ARCH</name>
<accession>A0A654LWZ6</accession>
<dbReference type="EMBL" id="CP012850">
    <property type="protein sequence ID" value="ALI34869.1"/>
    <property type="molecule type" value="Genomic_DNA"/>
</dbReference>
<dbReference type="AlphaFoldDB" id="A0A654LWZ6"/>
<evidence type="ECO:0000313" key="1">
    <source>
        <dbReference type="EMBL" id="ALI34869.1"/>
    </source>
</evidence>
<dbReference type="RefSeq" id="WP_196817445.1">
    <property type="nucleotide sequence ID" value="NZ_CP012850.1"/>
</dbReference>
<protein>
    <recommendedName>
        <fullName evidence="3">DUF1326 domain-containing protein</fullName>
    </recommendedName>
</protein>
<gene>
    <name evidence="1" type="ORF">NMY3_00660</name>
</gene>
<organism evidence="1 2">
    <name type="scientific">Candidatus Nitrosocosmicus oleophilus</name>
    <dbReference type="NCBI Taxonomy" id="1353260"/>
    <lineage>
        <taxon>Archaea</taxon>
        <taxon>Nitrososphaerota</taxon>
        <taxon>Nitrososphaeria</taxon>
        <taxon>Nitrososphaerales</taxon>
        <taxon>Nitrososphaeraceae</taxon>
        <taxon>Candidatus Nitrosocosmicus</taxon>
    </lineage>
</organism>
<evidence type="ECO:0008006" key="3">
    <source>
        <dbReference type="Google" id="ProtNLM"/>
    </source>
</evidence>
<evidence type="ECO:0000313" key="2">
    <source>
        <dbReference type="Proteomes" id="UP000058925"/>
    </source>
</evidence>
<proteinExistence type="predicted"/>
<dbReference type="OrthoDB" id="6311at2157"/>
<dbReference type="KEGG" id="taa:NMY3_00660"/>
<dbReference type="GeneID" id="60420806"/>
<reference evidence="2" key="1">
    <citation type="submission" date="2015-10" db="EMBL/GenBank/DDBJ databases">
        <title>Niche specialization of a soil ammonia-oxidizing archaeon, Candidatus Nitrosocosmicus oleophilus.</title>
        <authorList>
            <person name="Jung M.-Y."/>
            <person name="Rhee S.-K."/>
        </authorList>
    </citation>
    <scope>NUCLEOTIDE SEQUENCE [LARGE SCALE GENOMIC DNA]</scope>
    <source>
        <strain evidence="2">MY3</strain>
    </source>
</reference>
<dbReference type="InterPro" id="IPR009758">
    <property type="entry name" value="DUF1326"/>
</dbReference>